<reference evidence="1 2" key="1">
    <citation type="submission" date="2015-01" db="EMBL/GenBank/DDBJ databases">
        <title>Evolution of Trichinella species and genotypes.</title>
        <authorList>
            <person name="Korhonen P.K."/>
            <person name="Edoardo P."/>
            <person name="Giuseppe L.R."/>
            <person name="Gasser R.B."/>
        </authorList>
    </citation>
    <scope>NUCLEOTIDE SEQUENCE [LARGE SCALE GENOMIC DNA]</scope>
    <source>
        <strain evidence="1">ISS141</strain>
    </source>
</reference>
<accession>A0A0V0YGF6</accession>
<protein>
    <submittedName>
        <fullName evidence="1">Uncharacterized protein</fullName>
    </submittedName>
</protein>
<sequence length="257" mass="29738">LESRKPCQRQLPCQQSLLFRNAVHATKDHLDLQVHLVMMEMMASMVNQELMDLMDVTEKFCLLMDQYKNHAKSACLECQDLLVPQDQRVHQDLKENQVPLVSTVNEENVVWLALKDHQDVLVIADQKDLRVILENSLKSKDLQAHQVLLVLPDLRDLRVFLVKMASLVSKVQLVNKVQEEAWVAPVLQVLWDPKAFVDLLDHLAAVITVQHPEPHLVTKWFTIQHLNKAQFAIDLFTFFPALILISLKRRLSFHKIL</sequence>
<feature type="non-terminal residue" evidence="1">
    <location>
        <position position="1"/>
    </location>
</feature>
<dbReference type="EMBL" id="JYDU01000014">
    <property type="protein sequence ID" value="KRX99470.1"/>
    <property type="molecule type" value="Genomic_DNA"/>
</dbReference>
<gene>
    <name evidence="1" type="ORF">T4E_11396</name>
</gene>
<comment type="caution">
    <text evidence="1">The sequence shown here is derived from an EMBL/GenBank/DDBJ whole genome shotgun (WGS) entry which is preliminary data.</text>
</comment>
<dbReference type="Proteomes" id="UP000054815">
    <property type="component" value="Unassembled WGS sequence"/>
</dbReference>
<proteinExistence type="predicted"/>
<dbReference type="AlphaFoldDB" id="A0A0V0YGF6"/>
<evidence type="ECO:0000313" key="1">
    <source>
        <dbReference type="EMBL" id="KRX99470.1"/>
    </source>
</evidence>
<organism evidence="1 2">
    <name type="scientific">Trichinella pseudospiralis</name>
    <name type="common">Parasitic roundworm</name>
    <dbReference type="NCBI Taxonomy" id="6337"/>
    <lineage>
        <taxon>Eukaryota</taxon>
        <taxon>Metazoa</taxon>
        <taxon>Ecdysozoa</taxon>
        <taxon>Nematoda</taxon>
        <taxon>Enoplea</taxon>
        <taxon>Dorylaimia</taxon>
        <taxon>Trichinellida</taxon>
        <taxon>Trichinellidae</taxon>
        <taxon>Trichinella</taxon>
    </lineage>
</organism>
<name>A0A0V0YGF6_TRIPS</name>
<evidence type="ECO:0000313" key="2">
    <source>
        <dbReference type="Proteomes" id="UP000054815"/>
    </source>
</evidence>